<proteinExistence type="predicted"/>
<accession>A0A6B0RTU3</accession>
<protein>
    <submittedName>
        <fullName evidence="1">Uncharacterized protein</fullName>
    </submittedName>
</protein>
<dbReference type="Proteomes" id="UP000322234">
    <property type="component" value="Unassembled WGS sequence"/>
</dbReference>
<dbReference type="EMBL" id="VBQZ03000071">
    <property type="protein sequence ID" value="MXQ91454.1"/>
    <property type="molecule type" value="Genomic_DNA"/>
</dbReference>
<dbReference type="AlphaFoldDB" id="A0A6B0RTU3"/>
<gene>
    <name evidence="1" type="ORF">E5288_WYG004679</name>
</gene>
<keyword evidence="2" id="KW-1185">Reference proteome</keyword>
<evidence type="ECO:0000313" key="1">
    <source>
        <dbReference type="EMBL" id="MXQ91454.1"/>
    </source>
</evidence>
<evidence type="ECO:0000313" key="2">
    <source>
        <dbReference type="Proteomes" id="UP000322234"/>
    </source>
</evidence>
<reference evidence="1" key="1">
    <citation type="submission" date="2019-10" db="EMBL/GenBank/DDBJ databases">
        <title>The sequence and de novo assembly of the wild yak genome.</title>
        <authorList>
            <person name="Liu Y."/>
        </authorList>
    </citation>
    <scope>NUCLEOTIDE SEQUENCE [LARGE SCALE GENOMIC DNA]</scope>
    <source>
        <strain evidence="1">WY2019</strain>
    </source>
</reference>
<organism evidence="1 2">
    <name type="scientific">Bos mutus</name>
    <name type="common">wild yak</name>
    <dbReference type="NCBI Taxonomy" id="72004"/>
    <lineage>
        <taxon>Eukaryota</taxon>
        <taxon>Metazoa</taxon>
        <taxon>Chordata</taxon>
        <taxon>Craniata</taxon>
        <taxon>Vertebrata</taxon>
        <taxon>Euteleostomi</taxon>
        <taxon>Mammalia</taxon>
        <taxon>Eutheria</taxon>
        <taxon>Laurasiatheria</taxon>
        <taxon>Artiodactyla</taxon>
        <taxon>Ruminantia</taxon>
        <taxon>Pecora</taxon>
        <taxon>Bovidae</taxon>
        <taxon>Bovinae</taxon>
        <taxon>Bos</taxon>
    </lineage>
</organism>
<sequence>MMAKMSVVSARHGQEGSGFEHCRAITRAWIKTTGRPAFFSIYHNRDKEPGYLLVHNRDSCPEWTAGHQLPPVSLGLYNTILRGKVQNQNPDGLSPGQLVLSKMSKTFGPHKKVPDIWLYLVLSKMSMETFVHAKKFLTFRPVHNHLAWTFQLYVHRYASSPEEQTVDISLLIAAIGEEETMESGFHAVFSRT</sequence>
<comment type="caution">
    <text evidence="1">The sequence shown here is derived from an EMBL/GenBank/DDBJ whole genome shotgun (WGS) entry which is preliminary data.</text>
</comment>
<name>A0A6B0RTU3_9CETA</name>